<evidence type="ECO:0000256" key="4">
    <source>
        <dbReference type="ARBA" id="ARBA00022912"/>
    </source>
</evidence>
<evidence type="ECO:0000256" key="2">
    <source>
        <dbReference type="ARBA" id="ARBA00013064"/>
    </source>
</evidence>
<accession>Q8KC58</accession>
<dbReference type="InterPro" id="IPR017867">
    <property type="entry name" value="Tyr_phospatase_low_mol_wt"/>
</dbReference>
<dbReference type="InterPro" id="IPR023485">
    <property type="entry name" value="Ptyr_pPase"/>
</dbReference>
<feature type="active site" description="Nucleophile" evidence="5">
    <location>
        <position position="9"/>
    </location>
</feature>
<evidence type="ECO:0000256" key="1">
    <source>
        <dbReference type="ARBA" id="ARBA00011063"/>
    </source>
</evidence>
<dbReference type="Pfam" id="PF01451">
    <property type="entry name" value="LMWPc"/>
    <property type="match status" value="1"/>
</dbReference>
<sequence length="178" mass="19462">MPVRILFVCYENICRSPMAEGAFGHVASLLGAGGFFEVESAGTVCYQSGSSPDHRAVRAAERYGIDISSIRARCIHDLDLGSFDRIFVMDAENHRDVLDALDGLPVTVHMMTDFALSDAGVEIEDPYYGSEEGFERTMERLLHSATGILSALREAYELPIVDREAGVFLQHSGTGDGR</sequence>
<dbReference type="GO" id="GO:0004725">
    <property type="term" value="F:protein tyrosine phosphatase activity"/>
    <property type="evidence" value="ECO:0007669"/>
    <property type="project" value="UniProtKB-EC"/>
</dbReference>
<dbReference type="AlphaFoldDB" id="Q8KC58"/>
<dbReference type="InterPro" id="IPR050438">
    <property type="entry name" value="LMW_PTPase"/>
</dbReference>
<evidence type="ECO:0000256" key="5">
    <source>
        <dbReference type="PIRSR" id="PIRSR617867-1"/>
    </source>
</evidence>
<protein>
    <recommendedName>
        <fullName evidence="2">protein-tyrosine-phosphatase</fullName>
        <ecNumber evidence="2">3.1.3.48</ecNumber>
    </recommendedName>
</protein>
<evidence type="ECO:0000256" key="3">
    <source>
        <dbReference type="ARBA" id="ARBA00022801"/>
    </source>
</evidence>
<feature type="domain" description="Phosphotyrosine protein phosphatase I" evidence="6">
    <location>
        <begin position="3"/>
        <end position="151"/>
    </location>
</feature>
<evidence type="ECO:0000313" key="8">
    <source>
        <dbReference type="Proteomes" id="UP000001007"/>
    </source>
</evidence>
<comment type="similarity">
    <text evidence="1">Belongs to the low molecular weight phosphotyrosine protein phosphatase family.</text>
</comment>
<dbReference type="RefSeq" id="WP_010933232.1">
    <property type="nucleotide sequence ID" value="NC_002932.3"/>
</dbReference>
<evidence type="ECO:0000313" key="7">
    <source>
        <dbReference type="EMBL" id="AAM72793.1"/>
    </source>
</evidence>
<keyword evidence="3 7" id="KW-0378">Hydrolase</keyword>
<dbReference type="EnsemblBacteria" id="AAM72793">
    <property type="protein sequence ID" value="AAM72793"/>
    <property type="gene ID" value="CT1568"/>
</dbReference>
<dbReference type="SUPFAM" id="SSF52788">
    <property type="entry name" value="Phosphotyrosine protein phosphatases I"/>
    <property type="match status" value="1"/>
</dbReference>
<dbReference type="SMART" id="SM00226">
    <property type="entry name" value="LMWPc"/>
    <property type="match status" value="1"/>
</dbReference>
<dbReference type="eggNOG" id="COG0394">
    <property type="taxonomic scope" value="Bacteria"/>
</dbReference>
<dbReference type="OrthoDB" id="9784339at2"/>
<feature type="active site" description="Proton donor" evidence="5">
    <location>
        <position position="125"/>
    </location>
</feature>
<dbReference type="PRINTS" id="PR00719">
    <property type="entry name" value="LMWPTPASE"/>
</dbReference>
<gene>
    <name evidence="7" type="ordered locus">CT1568</name>
</gene>
<keyword evidence="8" id="KW-1185">Reference proteome</keyword>
<dbReference type="PANTHER" id="PTHR11717">
    <property type="entry name" value="LOW MOLECULAR WEIGHT PROTEIN TYROSINE PHOSPHATASE"/>
    <property type="match status" value="1"/>
</dbReference>
<dbReference type="Proteomes" id="UP000001007">
    <property type="component" value="Chromosome"/>
</dbReference>
<dbReference type="InterPro" id="IPR036196">
    <property type="entry name" value="Ptyr_pPase_sf"/>
</dbReference>
<proteinExistence type="inferred from homology"/>
<dbReference type="STRING" id="194439.CT1568"/>
<dbReference type="Gene3D" id="3.40.50.2300">
    <property type="match status" value="1"/>
</dbReference>
<name>Q8KC58_CHLTE</name>
<feature type="active site" evidence="5">
    <location>
        <position position="15"/>
    </location>
</feature>
<dbReference type="PANTHER" id="PTHR11717:SF7">
    <property type="entry name" value="LOW MOLECULAR WEIGHT PHOSPHOTYROSINE PROTEIN PHOSPHATASE"/>
    <property type="match status" value="1"/>
</dbReference>
<dbReference type="CDD" id="cd16343">
    <property type="entry name" value="LMWPTP"/>
    <property type="match status" value="1"/>
</dbReference>
<dbReference type="KEGG" id="cte:CT1568"/>
<organism evidence="7 8">
    <name type="scientific">Chlorobaculum tepidum (strain ATCC 49652 / DSM 12025 / NBRC 103806 / TLS)</name>
    <name type="common">Chlorobium tepidum</name>
    <dbReference type="NCBI Taxonomy" id="194439"/>
    <lineage>
        <taxon>Bacteria</taxon>
        <taxon>Pseudomonadati</taxon>
        <taxon>Chlorobiota</taxon>
        <taxon>Chlorobiia</taxon>
        <taxon>Chlorobiales</taxon>
        <taxon>Chlorobiaceae</taxon>
        <taxon>Chlorobaculum</taxon>
    </lineage>
</organism>
<reference evidence="7 8" key="1">
    <citation type="journal article" date="2002" name="Proc. Natl. Acad. Sci. U.S.A.">
        <title>The complete genome sequence of Chlorobium tepidum TLS, a photosynthetic, anaerobic, green-sulfur bacterium.</title>
        <authorList>
            <person name="Eisen J.A."/>
            <person name="Nelson K.E."/>
            <person name="Paulsen I.T."/>
            <person name="Heidelberg J.F."/>
            <person name="Wu M."/>
            <person name="Dodson R.J."/>
            <person name="Deboy R."/>
            <person name="Gwinn M.L."/>
            <person name="Nelson W.C."/>
            <person name="Haft D.H."/>
            <person name="Hickey E.K."/>
            <person name="Peterson J.D."/>
            <person name="Durkin A.S."/>
            <person name="Kolonay J.L."/>
            <person name="Yang F."/>
            <person name="Holt I."/>
            <person name="Umayam L.A."/>
            <person name="Mason T."/>
            <person name="Brenner M."/>
            <person name="Shea T.P."/>
            <person name="Parksey D."/>
            <person name="Nierman W.C."/>
            <person name="Feldblyum T.V."/>
            <person name="Hansen C.L."/>
            <person name="Craven M.B."/>
            <person name="Radune D."/>
            <person name="Vamathevan J."/>
            <person name="Khouri H."/>
            <person name="White O."/>
            <person name="Gruber T.M."/>
            <person name="Ketchum K.A."/>
            <person name="Venter J.C."/>
            <person name="Tettelin H."/>
            <person name="Bryant D.A."/>
            <person name="Fraser C.M."/>
        </authorList>
    </citation>
    <scope>NUCLEOTIDE SEQUENCE [LARGE SCALE GENOMIC DNA]</scope>
    <source>
        <strain evidence="8">ATCC 49652 / DSM 12025 / NBRC 103806 / TLS</strain>
    </source>
</reference>
<dbReference type="EMBL" id="AE006470">
    <property type="protein sequence ID" value="AAM72793.1"/>
    <property type="molecule type" value="Genomic_DNA"/>
</dbReference>
<keyword evidence="4" id="KW-0904">Protein phosphatase</keyword>
<dbReference type="EC" id="3.1.3.48" evidence="2"/>
<evidence type="ECO:0000259" key="6">
    <source>
        <dbReference type="SMART" id="SM00226"/>
    </source>
</evidence>
<dbReference type="HOGENOM" id="CLU_071415_2_2_10"/>